<dbReference type="EMBL" id="MU275961">
    <property type="protein sequence ID" value="KAI0045124.1"/>
    <property type="molecule type" value="Genomic_DNA"/>
</dbReference>
<organism evidence="1 2">
    <name type="scientific">Auriscalpium vulgare</name>
    <dbReference type="NCBI Taxonomy" id="40419"/>
    <lineage>
        <taxon>Eukaryota</taxon>
        <taxon>Fungi</taxon>
        <taxon>Dikarya</taxon>
        <taxon>Basidiomycota</taxon>
        <taxon>Agaricomycotina</taxon>
        <taxon>Agaricomycetes</taxon>
        <taxon>Russulales</taxon>
        <taxon>Auriscalpiaceae</taxon>
        <taxon>Auriscalpium</taxon>
    </lineage>
</organism>
<protein>
    <submittedName>
        <fullName evidence="1">Alpha/beta-hydrolase</fullName>
    </submittedName>
</protein>
<proteinExistence type="predicted"/>
<reference evidence="1" key="2">
    <citation type="journal article" date="2022" name="New Phytol.">
        <title>Evolutionary transition to the ectomycorrhizal habit in the genomes of a hyperdiverse lineage of mushroom-forming fungi.</title>
        <authorList>
            <person name="Looney B."/>
            <person name="Miyauchi S."/>
            <person name="Morin E."/>
            <person name="Drula E."/>
            <person name="Courty P.E."/>
            <person name="Kohler A."/>
            <person name="Kuo A."/>
            <person name="LaButti K."/>
            <person name="Pangilinan J."/>
            <person name="Lipzen A."/>
            <person name="Riley R."/>
            <person name="Andreopoulos W."/>
            <person name="He G."/>
            <person name="Johnson J."/>
            <person name="Nolan M."/>
            <person name="Tritt A."/>
            <person name="Barry K.W."/>
            <person name="Grigoriev I.V."/>
            <person name="Nagy L.G."/>
            <person name="Hibbett D."/>
            <person name="Henrissat B."/>
            <person name="Matheny P.B."/>
            <person name="Labbe J."/>
            <person name="Martin F.M."/>
        </authorList>
    </citation>
    <scope>NUCLEOTIDE SEQUENCE</scope>
    <source>
        <strain evidence="1">FP105234-sp</strain>
    </source>
</reference>
<keyword evidence="2" id="KW-1185">Reference proteome</keyword>
<gene>
    <name evidence="1" type="ORF">FA95DRAFT_1680704</name>
</gene>
<reference evidence="1" key="1">
    <citation type="submission" date="2021-02" db="EMBL/GenBank/DDBJ databases">
        <authorList>
            <consortium name="DOE Joint Genome Institute"/>
            <person name="Ahrendt S."/>
            <person name="Looney B.P."/>
            <person name="Miyauchi S."/>
            <person name="Morin E."/>
            <person name="Drula E."/>
            <person name="Courty P.E."/>
            <person name="Chicoki N."/>
            <person name="Fauchery L."/>
            <person name="Kohler A."/>
            <person name="Kuo A."/>
            <person name="Labutti K."/>
            <person name="Pangilinan J."/>
            <person name="Lipzen A."/>
            <person name="Riley R."/>
            <person name="Andreopoulos W."/>
            <person name="He G."/>
            <person name="Johnson J."/>
            <person name="Barry K.W."/>
            <person name="Grigoriev I.V."/>
            <person name="Nagy L."/>
            <person name="Hibbett D."/>
            <person name="Henrissat B."/>
            <person name="Matheny P.B."/>
            <person name="Labbe J."/>
            <person name="Martin F."/>
        </authorList>
    </citation>
    <scope>NUCLEOTIDE SEQUENCE</scope>
    <source>
        <strain evidence="1">FP105234-sp</strain>
    </source>
</reference>
<dbReference type="Proteomes" id="UP000814033">
    <property type="component" value="Unassembled WGS sequence"/>
</dbReference>
<evidence type="ECO:0000313" key="2">
    <source>
        <dbReference type="Proteomes" id="UP000814033"/>
    </source>
</evidence>
<comment type="caution">
    <text evidence="1">The sequence shown here is derived from an EMBL/GenBank/DDBJ whole genome shotgun (WGS) entry which is preliminary data.</text>
</comment>
<accession>A0ACB8RLR5</accession>
<evidence type="ECO:0000313" key="1">
    <source>
        <dbReference type="EMBL" id="KAI0045124.1"/>
    </source>
</evidence>
<sequence length="939" mass="105259">MPVSTTSAAVYITPVVFKTLVKHYKLKQRKVRHGEPRDATATDDVLYDEAYHIVKAFIELGTKNTMESLQAFTNTHVPAPFWAAVAPVLISLSSCNRAADVLIDWFGPEDLAKVVGGERWWQVRGLDGIDAEWVTERKFLNGDNIGEDKKNGSYNETIRKMEKLESVMLYVHGGGYYWGSINTHRYQIIRYARKFKGRAFAVNYRKAPQYPWPCPLHDVLAAYFYLTHPPEGAPHKAIDPKKMVFAGDSAGAALCLTALTVLRDMGIPQPAGAILISPWVDLTHSFKSVMENKDTDIMPPHGFVHRPSMLWPVHPVPDGERARVIPTQTNGPPPPGHADTLAPSPGRTVEHDVQRMQAAQQDMTVEQVQRESAVEEGIQSQQEMLETAPPNESPSGSSRTQVSGNVRETEAEDRDPDIDLEELERWEPKPPKVLMEDPNAQPLEIRSQIQQYATNEQLTHPLVSPILQGSLGDLCPLYILAGDGELLRDEIIHIAHRAAHPEEYPVRKGVIRDGRRQRENAGKFTTPTKVHLQIYDGMPHVLTVFTFTDSAKYAYRSIAQFVRHVTTHPQDHIALNPFPELHRPECKVHIDNDSDVEIEDKVQRKNGTVRRWLPGRARSEMYKKTVQDEDTSGADLYRANQDVVAEEIKTDDVDKSAANSMKGEHILEKLAPDAPEDVPHVHMIRERVDIRGRARPMEHKEDIPALCVRPSDVGVIKEAPVRRWVIGQEMVDKKYARLAEKVVRKRRKLEARAERMLADARDKGLVLERETTDVEDVERPEQLDGAGEGRSKARVVRSRSSASVAISVNSTTNGRINEDRRWGPLDLDNERPPPSAIAGRRDTPEALALLKKSVYHNAPTTHKTVPKMKAMQTLRATFDPDDSPVKAPKQSVSEQQKHTSVMPVHGLSIWNSILTLFMKKTSQGARAVGETVTGSPAPS</sequence>
<name>A0ACB8RLR5_9AGAM</name>